<evidence type="ECO:0000313" key="2">
    <source>
        <dbReference type="EMBL" id="ABE30352.1"/>
    </source>
</evidence>
<keyword evidence="3" id="KW-1185">Reference proteome</keyword>
<reference evidence="2 3" key="1">
    <citation type="journal article" date="2006" name="Proc. Natl. Acad. Sci. U.S.A.">
        <title>Burkholderia xenovorans LB400 harbors a multi-replicon, 9.73-Mbp genome shaped for versatility.</title>
        <authorList>
            <person name="Chain P.S."/>
            <person name="Denef V.J."/>
            <person name="Konstantinidis K.T."/>
            <person name="Vergez L.M."/>
            <person name="Agullo L."/>
            <person name="Reyes V.L."/>
            <person name="Hauser L."/>
            <person name="Cordova M."/>
            <person name="Gomez L."/>
            <person name="Gonzalez M."/>
            <person name="Land M."/>
            <person name="Lao V."/>
            <person name="Larimer F."/>
            <person name="LiPuma J.J."/>
            <person name="Mahenthiralingam E."/>
            <person name="Malfatti S.A."/>
            <person name="Marx C.J."/>
            <person name="Parnell J.J."/>
            <person name="Ramette A."/>
            <person name="Richardson P."/>
            <person name="Seeger M."/>
            <person name="Smith D."/>
            <person name="Spilker T."/>
            <person name="Sul W.J."/>
            <person name="Tsoi T.V."/>
            <person name="Ulrich L.E."/>
            <person name="Zhulin I.B."/>
            <person name="Tiedje J.M."/>
        </authorList>
    </citation>
    <scope>NUCLEOTIDE SEQUENCE [LARGE SCALE GENOMIC DNA]</scope>
    <source>
        <strain evidence="2 3">LB400</strain>
    </source>
</reference>
<evidence type="ECO:0000313" key="1">
    <source>
        <dbReference type="EMBL" id="ABE30322.1"/>
    </source>
</evidence>
<accession>Q13ZY7</accession>
<dbReference type="EMBL" id="CP000270">
    <property type="protein sequence ID" value="ABE30322.1"/>
    <property type="molecule type" value="Genomic_DNA"/>
</dbReference>
<dbReference type="EMBL" id="CP000270">
    <property type="protein sequence ID" value="ABE30352.1"/>
    <property type="molecule type" value="Genomic_DNA"/>
</dbReference>
<protein>
    <submittedName>
        <fullName evidence="2">Uncharacterized protein</fullName>
    </submittedName>
</protein>
<dbReference type="AlphaFoldDB" id="Q13ZY7"/>
<organism evidence="2 3">
    <name type="scientific">Paraburkholderia xenovorans (strain LB400)</name>
    <dbReference type="NCBI Taxonomy" id="266265"/>
    <lineage>
        <taxon>Bacteria</taxon>
        <taxon>Pseudomonadati</taxon>
        <taxon>Pseudomonadota</taxon>
        <taxon>Betaproteobacteria</taxon>
        <taxon>Burkholderiales</taxon>
        <taxon>Burkholderiaceae</taxon>
        <taxon>Paraburkholderia</taxon>
    </lineage>
</organism>
<name>Q13ZY7_PARXL</name>
<dbReference type="KEGG" id="bxe:Bxe_A2631"/>
<reference evidence="2" key="2">
    <citation type="submission" date="2006-03" db="EMBL/GenBank/DDBJ databases">
        <title>Complete sequence of Chromosome 1 of Burkholderia xenovorans LB400.</title>
        <authorList>
            <consortium name="US DOE Joint Genome Institute"/>
            <person name="Copeland A."/>
            <person name="Lucas S."/>
            <person name="Lapidus A."/>
            <person name="Barry K."/>
            <person name="Detter J.C."/>
            <person name="Glavina del Rio T."/>
            <person name="Hammon N."/>
            <person name="Israni S."/>
            <person name="Pitluck S."/>
            <person name="Chain P."/>
            <person name="Malfatti S."/>
            <person name="Shin M."/>
            <person name="Vergez L."/>
            <person name="Schmutz J."/>
            <person name="Larimer F."/>
            <person name="Land M."/>
            <person name="Kyrpides N."/>
            <person name="Lykidis A."/>
            <person name="Richardson P."/>
        </authorList>
    </citation>
    <scope>NUCLEOTIDE SEQUENCE</scope>
    <source>
        <strain evidence="2">LB400</strain>
    </source>
</reference>
<dbReference type="eggNOG" id="COG0583">
    <property type="taxonomic scope" value="Bacteria"/>
</dbReference>
<dbReference type="SUPFAM" id="SSF53850">
    <property type="entry name" value="Periplasmic binding protein-like II"/>
    <property type="match status" value="1"/>
</dbReference>
<dbReference type="Gene3D" id="3.40.190.290">
    <property type="match status" value="1"/>
</dbReference>
<dbReference type="Proteomes" id="UP000001817">
    <property type="component" value="Chromosome 1"/>
</dbReference>
<gene>
    <name evidence="2" type="ORF">Bxe_A2631</name>
    <name evidence="1" type="ORF">Bxe_A4522</name>
</gene>
<proteinExistence type="predicted"/>
<sequence>MSLWQLGRWTRDVYAAHFPNCGGNFWELAVGSVSANQHRDRLRVNSPEAVHEAVNTGLRVGYRLQWLFEDGLKNSNLRRLLSEDAAPPVTIQIPYVANRPLPKRAIVFMDFIMQMLSRVSALSADAATISTPRLKASRYLLPVLDHLVYCAEGPLWGERPRFFS</sequence>
<dbReference type="STRING" id="266265.Bxe_A2631"/>
<dbReference type="KEGG" id="bxe:Bxe_A4522"/>
<evidence type="ECO:0000313" key="3">
    <source>
        <dbReference type="Proteomes" id="UP000001817"/>
    </source>
</evidence>